<evidence type="ECO:0000256" key="2">
    <source>
        <dbReference type="ARBA" id="ARBA00002790"/>
    </source>
</evidence>
<dbReference type="SUPFAM" id="SSF51395">
    <property type="entry name" value="FMN-linked oxidoreductases"/>
    <property type="match status" value="1"/>
</dbReference>
<evidence type="ECO:0000256" key="3">
    <source>
        <dbReference type="ARBA" id="ARBA00022555"/>
    </source>
</evidence>
<dbReference type="Pfam" id="PF01207">
    <property type="entry name" value="Dus"/>
    <property type="match status" value="1"/>
</dbReference>
<feature type="binding site" evidence="14">
    <location>
        <position position="148"/>
    </location>
    <ligand>
        <name>FMN</name>
        <dbReference type="ChEBI" id="CHEBI:58210"/>
    </ligand>
</feature>
<gene>
    <name evidence="16" type="ORF">SAMN05421508_103400</name>
</gene>
<feature type="binding site" evidence="14">
    <location>
        <position position="77"/>
    </location>
    <ligand>
        <name>FMN</name>
        <dbReference type="ChEBI" id="CHEBI:58210"/>
    </ligand>
</feature>
<evidence type="ECO:0000256" key="8">
    <source>
        <dbReference type="ARBA" id="ARBA00022884"/>
    </source>
</evidence>
<evidence type="ECO:0000313" key="16">
    <source>
        <dbReference type="EMBL" id="SOD94189.1"/>
    </source>
</evidence>
<comment type="catalytic activity">
    <reaction evidence="10">
        <text>a 5,6-dihydrouridine in tRNA + NADP(+) = a uridine in tRNA + NADPH + H(+)</text>
        <dbReference type="Rhea" id="RHEA:23624"/>
        <dbReference type="Rhea" id="RHEA-COMP:13339"/>
        <dbReference type="Rhea" id="RHEA-COMP:13887"/>
        <dbReference type="ChEBI" id="CHEBI:15378"/>
        <dbReference type="ChEBI" id="CHEBI:57783"/>
        <dbReference type="ChEBI" id="CHEBI:58349"/>
        <dbReference type="ChEBI" id="CHEBI:65315"/>
        <dbReference type="ChEBI" id="CHEBI:74443"/>
    </reaction>
</comment>
<evidence type="ECO:0000256" key="11">
    <source>
        <dbReference type="ARBA" id="ARBA00048802"/>
    </source>
</evidence>
<keyword evidence="4 12" id="KW-0285">Flavoprotein</keyword>
<evidence type="ECO:0000256" key="4">
    <source>
        <dbReference type="ARBA" id="ARBA00022630"/>
    </source>
</evidence>
<dbReference type="InterPro" id="IPR013785">
    <property type="entry name" value="Aldolase_TIM"/>
</dbReference>
<dbReference type="InterPro" id="IPR035587">
    <property type="entry name" value="DUS-like_FMN-bd"/>
</dbReference>
<dbReference type="GO" id="GO:0017150">
    <property type="term" value="F:tRNA dihydrouridine synthase activity"/>
    <property type="evidence" value="ECO:0007669"/>
    <property type="project" value="InterPro"/>
</dbReference>
<name>A0A286GGD6_9PROT</name>
<feature type="binding site" evidence="14">
    <location>
        <begin position="233"/>
        <end position="234"/>
    </location>
    <ligand>
        <name>FMN</name>
        <dbReference type="ChEBI" id="CHEBI:58210"/>
    </ligand>
</feature>
<dbReference type="InterPro" id="IPR004652">
    <property type="entry name" value="DusB-like"/>
</dbReference>
<comment type="function">
    <text evidence="2 12">Catalyzes the synthesis of 5,6-dihydrouridine (D), a modified base found in the D-loop of most tRNAs, via the reduction of the C5-C6 double bond in target uridines.</text>
</comment>
<evidence type="ECO:0000256" key="9">
    <source>
        <dbReference type="ARBA" id="ARBA00023002"/>
    </source>
</evidence>
<comment type="catalytic activity">
    <reaction evidence="11">
        <text>a 5,6-dihydrouridine in tRNA + NAD(+) = a uridine in tRNA + NADH + H(+)</text>
        <dbReference type="Rhea" id="RHEA:54452"/>
        <dbReference type="Rhea" id="RHEA-COMP:13339"/>
        <dbReference type="Rhea" id="RHEA-COMP:13887"/>
        <dbReference type="ChEBI" id="CHEBI:15378"/>
        <dbReference type="ChEBI" id="CHEBI:57540"/>
        <dbReference type="ChEBI" id="CHEBI:57945"/>
        <dbReference type="ChEBI" id="CHEBI:65315"/>
        <dbReference type="ChEBI" id="CHEBI:74443"/>
    </reaction>
</comment>
<dbReference type="RefSeq" id="WP_097278843.1">
    <property type="nucleotide sequence ID" value="NZ_OCNJ01000003.1"/>
</dbReference>
<feature type="active site" description="Proton donor" evidence="13">
    <location>
        <position position="107"/>
    </location>
</feature>
<evidence type="ECO:0000256" key="5">
    <source>
        <dbReference type="ARBA" id="ARBA00022643"/>
    </source>
</evidence>
<comment type="similarity">
    <text evidence="12">Belongs to the dus family.</text>
</comment>
<dbReference type="AlphaFoldDB" id="A0A286GGD6"/>
<feature type="domain" description="DUS-like FMN-binding" evidence="15">
    <location>
        <begin position="20"/>
        <end position="318"/>
    </location>
</feature>
<dbReference type="OrthoDB" id="9783413at2"/>
<evidence type="ECO:0000259" key="15">
    <source>
        <dbReference type="Pfam" id="PF01207"/>
    </source>
</evidence>
<dbReference type="PIRSF" id="PIRSF006621">
    <property type="entry name" value="Dus"/>
    <property type="match status" value="1"/>
</dbReference>
<dbReference type="InterPro" id="IPR024036">
    <property type="entry name" value="tRNA-dHydroUridine_Synthase_C"/>
</dbReference>
<accession>A0A286GGD6</accession>
<dbReference type="InterPro" id="IPR001269">
    <property type="entry name" value="DUS_fam"/>
</dbReference>
<dbReference type="NCBIfam" id="TIGR00737">
    <property type="entry name" value="nifR3_yhdG"/>
    <property type="match status" value="1"/>
</dbReference>
<evidence type="ECO:0000313" key="17">
    <source>
        <dbReference type="Proteomes" id="UP000219621"/>
    </source>
</evidence>
<comment type="cofactor">
    <cofactor evidence="1 12 14">
        <name>FMN</name>
        <dbReference type="ChEBI" id="CHEBI:58210"/>
    </cofactor>
</comment>
<sequence length="337" mass="36161">MTLSSSPLQIGPLTVANPVLLAPMSGVTDQPFRRLVKRFGAGLVFSEMIASREMVRAHADTMRMSTACADEFPMAVQLAGNEPEIMAEAARMNVDRGAALVDINMGCPVKKVVKGYAGSALMRDEALAGRIMAAVRAAVPDTIPVTVKMRLGWDTDCLNAPRLAKIAEDSGLAMVTVHGRTRQQMYTGTADWSAIRAIVEAISLPVVGNGDVLSEDDAAELLRQSGAAGVMIGRGCQGRPWFLGQVAHFLATGTRRPDPSLPEQQAVLLEHLDALLEHYGDWKGLRIARKHIAWYTTGLRGGNAFRERINGMDEAAAVRAEIAALYESAAADRRAAA</sequence>
<dbReference type="Gene3D" id="1.10.1200.80">
    <property type="entry name" value="Putative flavin oxidoreducatase, domain 2"/>
    <property type="match status" value="1"/>
</dbReference>
<dbReference type="Proteomes" id="UP000219621">
    <property type="component" value="Unassembled WGS sequence"/>
</dbReference>
<dbReference type="GO" id="GO:0050660">
    <property type="term" value="F:flavin adenine dinucleotide binding"/>
    <property type="evidence" value="ECO:0007669"/>
    <property type="project" value="InterPro"/>
</dbReference>
<keyword evidence="8" id="KW-0694">RNA-binding</keyword>
<proteinExistence type="inferred from homology"/>
<evidence type="ECO:0000256" key="13">
    <source>
        <dbReference type="PIRSR" id="PIRSR006621-1"/>
    </source>
</evidence>
<evidence type="ECO:0000256" key="7">
    <source>
        <dbReference type="ARBA" id="ARBA00022857"/>
    </source>
</evidence>
<reference evidence="16 17" key="1">
    <citation type="submission" date="2017-09" db="EMBL/GenBank/DDBJ databases">
        <authorList>
            <person name="Ehlers B."/>
            <person name="Leendertz F.H."/>
        </authorList>
    </citation>
    <scope>NUCLEOTIDE SEQUENCE [LARGE SCALE GENOMIC DNA]</scope>
    <source>
        <strain evidence="16 17">USBA 140</strain>
    </source>
</reference>
<evidence type="ECO:0000256" key="1">
    <source>
        <dbReference type="ARBA" id="ARBA00001917"/>
    </source>
</evidence>
<dbReference type="EMBL" id="OCNJ01000003">
    <property type="protein sequence ID" value="SOD94189.1"/>
    <property type="molecule type" value="Genomic_DNA"/>
</dbReference>
<feature type="binding site" evidence="14">
    <location>
        <position position="178"/>
    </location>
    <ligand>
        <name>FMN</name>
        <dbReference type="ChEBI" id="CHEBI:58210"/>
    </ligand>
</feature>
<organism evidence="16 17">
    <name type="scientific">Caenispirillum bisanense</name>
    <dbReference type="NCBI Taxonomy" id="414052"/>
    <lineage>
        <taxon>Bacteria</taxon>
        <taxon>Pseudomonadati</taxon>
        <taxon>Pseudomonadota</taxon>
        <taxon>Alphaproteobacteria</taxon>
        <taxon>Rhodospirillales</taxon>
        <taxon>Novispirillaceae</taxon>
        <taxon>Caenispirillum</taxon>
    </lineage>
</organism>
<evidence type="ECO:0000256" key="12">
    <source>
        <dbReference type="PIRNR" id="PIRNR006621"/>
    </source>
</evidence>
<dbReference type="EC" id="1.3.1.-" evidence="12"/>
<keyword evidence="6 12" id="KW-0819">tRNA processing</keyword>
<keyword evidence="5 12" id="KW-0288">FMN</keyword>
<keyword evidence="14" id="KW-0547">Nucleotide-binding</keyword>
<keyword evidence="9 12" id="KW-0560">Oxidoreductase</keyword>
<dbReference type="GO" id="GO:0000049">
    <property type="term" value="F:tRNA binding"/>
    <property type="evidence" value="ECO:0007669"/>
    <property type="project" value="UniProtKB-KW"/>
</dbReference>
<dbReference type="CDD" id="cd02801">
    <property type="entry name" value="DUS_like_FMN"/>
    <property type="match status" value="1"/>
</dbReference>
<evidence type="ECO:0000256" key="14">
    <source>
        <dbReference type="PIRSR" id="PIRSR006621-2"/>
    </source>
</evidence>
<dbReference type="PANTHER" id="PTHR45846:SF1">
    <property type="entry name" value="TRNA-DIHYDROURIDINE(47) SYNTHASE [NAD(P)(+)]-LIKE"/>
    <property type="match status" value="1"/>
</dbReference>
<protein>
    <recommendedName>
        <fullName evidence="12">tRNA-dihydrouridine synthase</fullName>
        <ecNumber evidence="12">1.3.1.-</ecNumber>
    </recommendedName>
</protein>
<dbReference type="PROSITE" id="PS01136">
    <property type="entry name" value="UPF0034"/>
    <property type="match status" value="1"/>
</dbReference>
<evidence type="ECO:0000256" key="10">
    <source>
        <dbReference type="ARBA" id="ARBA00048205"/>
    </source>
</evidence>
<keyword evidence="3" id="KW-0820">tRNA-binding</keyword>
<keyword evidence="7" id="KW-0521">NADP</keyword>
<keyword evidence="17" id="KW-1185">Reference proteome</keyword>
<dbReference type="InterPro" id="IPR018517">
    <property type="entry name" value="tRNA_hU_synthase_CS"/>
</dbReference>
<evidence type="ECO:0000256" key="6">
    <source>
        <dbReference type="ARBA" id="ARBA00022694"/>
    </source>
</evidence>
<dbReference type="Gene3D" id="3.20.20.70">
    <property type="entry name" value="Aldolase class I"/>
    <property type="match status" value="1"/>
</dbReference>
<dbReference type="PANTHER" id="PTHR45846">
    <property type="entry name" value="TRNA-DIHYDROURIDINE(47) SYNTHASE [NAD(P)(+)]-LIKE"/>
    <property type="match status" value="1"/>
</dbReference>